<reference evidence="4" key="1">
    <citation type="submission" date="2015-06" db="EMBL/GenBank/DDBJ databases">
        <title>Expansion of signal transduction pathways in fungi by whole-genome duplication.</title>
        <authorList>
            <consortium name="DOE Joint Genome Institute"/>
            <person name="Corrochano L.M."/>
            <person name="Kuo A."/>
            <person name="Marcet-Houben M."/>
            <person name="Polaino S."/>
            <person name="Salamov A."/>
            <person name="Villalobos J.M."/>
            <person name="Alvarez M.I."/>
            <person name="Avalos J."/>
            <person name="Benito E.P."/>
            <person name="Benoit I."/>
            <person name="Burger G."/>
            <person name="Camino L.P."/>
            <person name="Canovas D."/>
            <person name="Cerda-Olmedo E."/>
            <person name="Cheng J.-F."/>
            <person name="Dominguez A."/>
            <person name="Elias M."/>
            <person name="Eslava A.P."/>
            <person name="Glaser F."/>
            <person name="Grimwood J."/>
            <person name="Gutierrez G."/>
            <person name="Heitman J."/>
            <person name="Henrissat B."/>
            <person name="Iturriaga E.A."/>
            <person name="Lang B.F."/>
            <person name="Lavin J.L."/>
            <person name="Lee S."/>
            <person name="Li W."/>
            <person name="Lindquist E."/>
            <person name="Lopez-Garcia S."/>
            <person name="Luque E.M."/>
            <person name="Marcos A.T."/>
            <person name="Martin J."/>
            <person name="McCluskey K."/>
            <person name="Medina H.R."/>
            <person name="Miralles-Duran A."/>
            <person name="Miyazaki A."/>
            <person name="Munoz-Torres E."/>
            <person name="Oguiza J.A."/>
            <person name="Ohm R."/>
            <person name="Olmedo M."/>
            <person name="Orejas M."/>
            <person name="Ortiz-Castellanos L."/>
            <person name="Pisabarro A.G."/>
            <person name="Rodriguez-Romero J."/>
            <person name="Ruiz-Herrera J."/>
            <person name="Ruiz-Vazquez R."/>
            <person name="Sanz C."/>
            <person name="Schackwitz W."/>
            <person name="Schmutz J."/>
            <person name="Shahriari M."/>
            <person name="Shelest E."/>
            <person name="Silva-Franco F."/>
            <person name="Soanes D."/>
            <person name="Syed K."/>
            <person name="Tagua V.G."/>
            <person name="Talbot N.J."/>
            <person name="Thon M."/>
            <person name="De vries R.P."/>
            <person name="Wiebenga A."/>
            <person name="Yadav J.S."/>
            <person name="Braun E.L."/>
            <person name="Baker S."/>
            <person name="Garre V."/>
            <person name="Horwitz B."/>
            <person name="Torres-Martinez S."/>
            <person name="Idnurm A."/>
            <person name="Herrera-Estrella A."/>
            <person name="Gabaldon T."/>
            <person name="Grigoriev I.V."/>
        </authorList>
    </citation>
    <scope>NUCLEOTIDE SEQUENCE [LARGE SCALE GENOMIC DNA]</scope>
    <source>
        <strain evidence="4">NRRL 1555(-)</strain>
    </source>
</reference>
<keyword evidence="2" id="KW-0812">Transmembrane</keyword>
<keyword evidence="2" id="KW-0472">Membrane</keyword>
<dbReference type="InParanoid" id="A0A167JC59"/>
<protein>
    <submittedName>
        <fullName evidence="3">Uncharacterized protein</fullName>
    </submittedName>
</protein>
<sequence>MARVNSSRTNNTTGNNTGYKEELDYRGQSAQYTKNMIISRYIVASVTLVSYSDLSYIPHFGRNPSFKVSDKTFPIYARLLLDYSRRTWLSNSLVERRNNRSAQHLYEDMARNRENIKVWICIHVCCCYLIWAKDEALYEIAKARVIKSLTRIMQTQTTSLVFTIFLLPVQLTSRLIVKRVHKASLELVYVCSPKEFDK</sequence>
<dbReference type="EMBL" id="KV441008">
    <property type="protein sequence ID" value="OAD65687.1"/>
    <property type="molecule type" value="Genomic_DNA"/>
</dbReference>
<dbReference type="RefSeq" id="XP_018283727.1">
    <property type="nucleotide sequence ID" value="XM_018442650.1"/>
</dbReference>
<keyword evidence="4" id="KW-1185">Reference proteome</keyword>
<evidence type="ECO:0000313" key="3">
    <source>
        <dbReference type="EMBL" id="OAD65687.1"/>
    </source>
</evidence>
<accession>A0A167JC59</accession>
<organism evidence="3 4">
    <name type="scientific">Phycomyces blakesleeanus (strain ATCC 8743b / DSM 1359 / FGSC 10004 / NBRC 33097 / NRRL 1555)</name>
    <dbReference type="NCBI Taxonomy" id="763407"/>
    <lineage>
        <taxon>Eukaryota</taxon>
        <taxon>Fungi</taxon>
        <taxon>Fungi incertae sedis</taxon>
        <taxon>Mucoromycota</taxon>
        <taxon>Mucoromycotina</taxon>
        <taxon>Mucoromycetes</taxon>
        <taxon>Mucorales</taxon>
        <taxon>Phycomycetaceae</taxon>
        <taxon>Phycomyces</taxon>
    </lineage>
</organism>
<dbReference type="Proteomes" id="UP000077315">
    <property type="component" value="Unassembled WGS sequence"/>
</dbReference>
<dbReference type="GeneID" id="29003556"/>
<evidence type="ECO:0000256" key="1">
    <source>
        <dbReference type="SAM" id="MobiDB-lite"/>
    </source>
</evidence>
<evidence type="ECO:0000313" key="4">
    <source>
        <dbReference type="Proteomes" id="UP000077315"/>
    </source>
</evidence>
<feature type="region of interest" description="Disordered" evidence="1">
    <location>
        <begin position="1"/>
        <end position="20"/>
    </location>
</feature>
<feature type="compositionally biased region" description="Low complexity" evidence="1">
    <location>
        <begin position="9"/>
        <end position="18"/>
    </location>
</feature>
<dbReference type="AlphaFoldDB" id="A0A167JC59"/>
<evidence type="ECO:0000256" key="2">
    <source>
        <dbReference type="SAM" id="Phobius"/>
    </source>
</evidence>
<proteinExistence type="predicted"/>
<name>A0A167JC59_PHYB8</name>
<gene>
    <name evidence="3" type="ORF">PHYBLDRAFT_72400</name>
</gene>
<keyword evidence="2" id="KW-1133">Transmembrane helix</keyword>
<feature type="transmembrane region" description="Helical" evidence="2">
    <location>
        <begin position="152"/>
        <end position="169"/>
    </location>
</feature>
<dbReference type="VEuPathDB" id="FungiDB:PHYBLDRAFT_72400"/>
<feature type="transmembrane region" description="Helical" evidence="2">
    <location>
        <begin position="116"/>
        <end position="132"/>
    </location>
</feature>